<accession>A0A1W1WZM8</accession>
<dbReference type="InterPro" id="IPR033880">
    <property type="entry name" value="SPFH_YdjI"/>
</dbReference>
<dbReference type="Gene3D" id="3.30.479.30">
    <property type="entry name" value="Band 7 domain"/>
    <property type="match status" value="1"/>
</dbReference>
<reference evidence="3 4" key="1">
    <citation type="submission" date="2017-04" db="EMBL/GenBank/DDBJ databases">
        <authorList>
            <person name="Afonso C.L."/>
            <person name="Miller P.J."/>
            <person name="Scott M.A."/>
            <person name="Spackman E."/>
            <person name="Goraichik I."/>
            <person name="Dimitrov K.M."/>
            <person name="Suarez D.L."/>
            <person name="Swayne D.E."/>
        </authorList>
    </citation>
    <scope>NUCLEOTIDE SEQUENCE [LARGE SCALE GENOMIC DNA]</scope>
    <source>
        <strain evidence="3 4">DSM 13146</strain>
    </source>
</reference>
<dbReference type="InterPro" id="IPR036013">
    <property type="entry name" value="Band_7/SPFH_dom_sf"/>
</dbReference>
<keyword evidence="4" id="KW-1185">Reference proteome</keyword>
<dbReference type="GO" id="GO:0008233">
    <property type="term" value="F:peptidase activity"/>
    <property type="evidence" value="ECO:0007669"/>
    <property type="project" value="UniProtKB-KW"/>
</dbReference>
<dbReference type="SUPFAM" id="SSF117892">
    <property type="entry name" value="Band 7/SPFH domain"/>
    <property type="match status" value="1"/>
</dbReference>
<gene>
    <name evidence="3" type="ORF">SAMN02746041_00227</name>
</gene>
<dbReference type="OrthoDB" id="9764015at2"/>
<dbReference type="EMBL" id="FWXF01000001">
    <property type="protein sequence ID" value="SMC17077.1"/>
    <property type="molecule type" value="Genomic_DNA"/>
</dbReference>
<evidence type="ECO:0000313" key="3">
    <source>
        <dbReference type="EMBL" id="SMC17077.1"/>
    </source>
</evidence>
<dbReference type="PANTHER" id="PTHR37826:SF2">
    <property type="entry name" value="ZINC-RIBBON DOMAIN-CONTAINING PROTEIN"/>
    <property type="match status" value="1"/>
</dbReference>
<dbReference type="PANTHER" id="PTHR37826">
    <property type="entry name" value="FLOTILLIN BAND_7_5 DOMAIN PROTEIN"/>
    <property type="match status" value="1"/>
</dbReference>
<dbReference type="GO" id="GO:0006508">
    <property type="term" value="P:proteolysis"/>
    <property type="evidence" value="ECO:0007669"/>
    <property type="project" value="UniProtKB-KW"/>
</dbReference>
<dbReference type="RefSeq" id="WP_084055702.1">
    <property type="nucleotide sequence ID" value="NZ_FWXF01000001.1"/>
</dbReference>
<dbReference type="Pfam" id="PF12773">
    <property type="entry name" value="DZR"/>
    <property type="match status" value="1"/>
</dbReference>
<feature type="domain" description="DZANK-type" evidence="1">
    <location>
        <begin position="304"/>
        <end position="349"/>
    </location>
</feature>
<dbReference type="AlphaFoldDB" id="A0A1W1WZM8"/>
<dbReference type="Pfam" id="PF13421">
    <property type="entry name" value="Band_7_1"/>
    <property type="match status" value="1"/>
</dbReference>
<name>A0A1W1WZM8_9BACT</name>
<dbReference type="InterPro" id="IPR025874">
    <property type="entry name" value="DZR"/>
</dbReference>
<evidence type="ECO:0000313" key="4">
    <source>
        <dbReference type="Proteomes" id="UP000192783"/>
    </source>
</evidence>
<keyword evidence="3" id="KW-0378">Hydrolase</keyword>
<organism evidence="3 4">
    <name type="scientific">Desulfacinum hydrothermale DSM 13146</name>
    <dbReference type="NCBI Taxonomy" id="1121390"/>
    <lineage>
        <taxon>Bacteria</taxon>
        <taxon>Pseudomonadati</taxon>
        <taxon>Thermodesulfobacteriota</taxon>
        <taxon>Syntrophobacteria</taxon>
        <taxon>Syntrophobacterales</taxon>
        <taxon>Syntrophobacteraceae</taxon>
        <taxon>Desulfacinum</taxon>
    </lineage>
</organism>
<evidence type="ECO:0000259" key="1">
    <source>
        <dbReference type="Pfam" id="PF12773"/>
    </source>
</evidence>
<evidence type="ECO:0000259" key="2">
    <source>
        <dbReference type="Pfam" id="PF13421"/>
    </source>
</evidence>
<dbReference type="STRING" id="1121390.SAMN02746041_00227"/>
<sequence>MGTHNLVFLEVIEWFDPTGREMLHRIPQEGSGEIKFGAQLTVRESQAAVLFYQGKAVHGFGPGRHTLKTANIPILTKILSLPWGFASPLRAEVYFINSKVFSNLKWGTRDPVAFKDRELGLIRLRAHGIYNVRIVQPLLFINRMVGTVGRFSTQDVEDYLSRVIVSRLNDFMGEELDTLLDLPGRYDEWAERLRARLEKDLAHFGMALTHLYINAITPPPEVQKAMDDRSKLGLFDDLNRLMKLKAATALEKAAENPGTAGEGAGLGLAFMMPGLLGRALAPDGPEPAPGTPGAASDGATAPVCPDCGHHVPAEARFCPFCGHHLVVFDQCPYCGKNVPPNARFCPRCGNAVAEKPQEKKCGNCGAVNLPQAAFCDQCGERL</sequence>
<protein>
    <submittedName>
        <fullName evidence="3">Membrane protease subunit, stomatin/prohibitin family, contains C-terminal Zn-ribbon domain</fullName>
    </submittedName>
</protein>
<dbReference type="Proteomes" id="UP000192783">
    <property type="component" value="Unassembled WGS sequence"/>
</dbReference>
<proteinExistence type="predicted"/>
<feature type="domain" description="SPFH" evidence="2">
    <location>
        <begin position="31"/>
        <end position="233"/>
    </location>
</feature>
<dbReference type="CDD" id="cd03408">
    <property type="entry name" value="SPFH_like_u1"/>
    <property type="match status" value="1"/>
</dbReference>
<keyword evidence="3" id="KW-0645">Protease</keyword>